<protein>
    <submittedName>
        <fullName evidence="2">Uncharacterized protein</fullName>
    </submittedName>
</protein>
<name>A0ABP1DRV4_9APHY</name>
<proteinExistence type="predicted"/>
<organism evidence="2 3">
    <name type="scientific">Somion occarium</name>
    <dbReference type="NCBI Taxonomy" id="3059160"/>
    <lineage>
        <taxon>Eukaryota</taxon>
        <taxon>Fungi</taxon>
        <taxon>Dikarya</taxon>
        <taxon>Basidiomycota</taxon>
        <taxon>Agaricomycotina</taxon>
        <taxon>Agaricomycetes</taxon>
        <taxon>Polyporales</taxon>
        <taxon>Cerrenaceae</taxon>
        <taxon>Somion</taxon>
    </lineage>
</organism>
<keyword evidence="3" id="KW-1185">Reference proteome</keyword>
<accession>A0ABP1DRV4</accession>
<feature type="compositionally biased region" description="Polar residues" evidence="1">
    <location>
        <begin position="32"/>
        <end position="43"/>
    </location>
</feature>
<dbReference type="EMBL" id="OZ037948">
    <property type="protein sequence ID" value="CAL1709912.1"/>
    <property type="molecule type" value="Genomic_DNA"/>
</dbReference>
<evidence type="ECO:0000256" key="1">
    <source>
        <dbReference type="SAM" id="MobiDB-lite"/>
    </source>
</evidence>
<feature type="compositionally biased region" description="Basic and acidic residues" evidence="1">
    <location>
        <begin position="49"/>
        <end position="67"/>
    </location>
</feature>
<dbReference type="Proteomes" id="UP001497453">
    <property type="component" value="Chromosome 5"/>
</dbReference>
<feature type="region of interest" description="Disordered" evidence="1">
    <location>
        <begin position="32"/>
        <end position="76"/>
    </location>
</feature>
<reference evidence="3" key="1">
    <citation type="submission" date="2024-04" db="EMBL/GenBank/DDBJ databases">
        <authorList>
            <person name="Shaw F."/>
            <person name="Minotto A."/>
        </authorList>
    </citation>
    <scope>NUCLEOTIDE SEQUENCE [LARGE SCALE GENOMIC DNA]</scope>
</reference>
<evidence type="ECO:0000313" key="2">
    <source>
        <dbReference type="EMBL" id="CAL1709912.1"/>
    </source>
</evidence>
<gene>
    <name evidence="2" type="ORF">GFSPODELE1_LOCUS7564</name>
</gene>
<evidence type="ECO:0000313" key="3">
    <source>
        <dbReference type="Proteomes" id="UP001497453"/>
    </source>
</evidence>
<sequence>MDGGTYKRRSPLHPYSNTLPRAEHVHNFQNSNYQHQQHTTALPQPSIRHPVDGPCRDSGRTTLRKGETSVWGASTP</sequence>